<dbReference type="Pfam" id="PF17200">
    <property type="entry name" value="sCache_2"/>
    <property type="match status" value="1"/>
</dbReference>
<evidence type="ECO:0000256" key="6">
    <source>
        <dbReference type="ARBA" id="ARBA00023136"/>
    </source>
</evidence>
<comment type="similarity">
    <text evidence="7">Belongs to the methyl-accepting chemotaxis (MCP) protein family.</text>
</comment>
<keyword evidence="8" id="KW-0807">Transducer</keyword>
<evidence type="ECO:0000256" key="9">
    <source>
        <dbReference type="SAM" id="Phobius"/>
    </source>
</evidence>
<dbReference type="GO" id="GO:0004888">
    <property type="term" value="F:transmembrane signaling receptor activity"/>
    <property type="evidence" value="ECO:0007669"/>
    <property type="project" value="TreeGrafter"/>
</dbReference>
<accession>A0A848HFB5</accession>
<dbReference type="CDD" id="cd11386">
    <property type="entry name" value="MCP_signal"/>
    <property type="match status" value="1"/>
</dbReference>
<dbReference type="PROSITE" id="PS50885">
    <property type="entry name" value="HAMP"/>
    <property type="match status" value="1"/>
</dbReference>
<comment type="caution">
    <text evidence="12">The sequence shown here is derived from an EMBL/GenBank/DDBJ whole genome shotgun (WGS) entry which is preliminary data.</text>
</comment>
<dbReference type="AlphaFoldDB" id="A0A848HFB5"/>
<evidence type="ECO:0000256" key="4">
    <source>
        <dbReference type="ARBA" id="ARBA00022692"/>
    </source>
</evidence>
<dbReference type="RefSeq" id="WP_169421507.1">
    <property type="nucleotide sequence ID" value="NZ_JABBFX010000003.1"/>
</dbReference>
<dbReference type="InterPro" id="IPR003660">
    <property type="entry name" value="HAMP_dom"/>
</dbReference>
<dbReference type="Proteomes" id="UP000541185">
    <property type="component" value="Unassembled WGS sequence"/>
</dbReference>
<dbReference type="Pfam" id="PF00015">
    <property type="entry name" value="MCPsignal"/>
    <property type="match status" value="1"/>
</dbReference>
<dbReference type="SMART" id="SM00283">
    <property type="entry name" value="MA"/>
    <property type="match status" value="1"/>
</dbReference>
<keyword evidence="4 9" id="KW-0812">Transmembrane</keyword>
<dbReference type="GO" id="GO:0007165">
    <property type="term" value="P:signal transduction"/>
    <property type="evidence" value="ECO:0007669"/>
    <property type="project" value="UniProtKB-KW"/>
</dbReference>
<dbReference type="Pfam" id="PF00672">
    <property type="entry name" value="HAMP"/>
    <property type="match status" value="1"/>
</dbReference>
<dbReference type="InterPro" id="IPR033480">
    <property type="entry name" value="sCache_2"/>
</dbReference>
<dbReference type="GO" id="GO:0006935">
    <property type="term" value="P:chemotaxis"/>
    <property type="evidence" value="ECO:0007669"/>
    <property type="project" value="TreeGrafter"/>
</dbReference>
<dbReference type="InterPro" id="IPR004089">
    <property type="entry name" value="MCPsignal_dom"/>
</dbReference>
<keyword evidence="2" id="KW-1003">Cell membrane</keyword>
<gene>
    <name evidence="12" type="ORF">HHL11_25980</name>
</gene>
<evidence type="ECO:0000256" key="8">
    <source>
        <dbReference type="PROSITE-ProRule" id="PRU00284"/>
    </source>
</evidence>
<comment type="subcellular location">
    <subcellularLocation>
        <location evidence="1">Cell membrane</location>
        <topology evidence="1">Multi-pass membrane protein</topology>
    </subcellularLocation>
</comment>
<evidence type="ECO:0000256" key="2">
    <source>
        <dbReference type="ARBA" id="ARBA00022475"/>
    </source>
</evidence>
<feature type="domain" description="Methyl-accepting transducer" evidence="10">
    <location>
        <begin position="135"/>
        <end position="364"/>
    </location>
</feature>
<dbReference type="PROSITE" id="PS50111">
    <property type="entry name" value="CHEMOTAXIS_TRANSDUC_2"/>
    <property type="match status" value="1"/>
</dbReference>
<keyword evidence="3" id="KW-0488">Methylation</keyword>
<feature type="transmembrane region" description="Helical" evidence="9">
    <location>
        <begin position="28"/>
        <end position="49"/>
    </location>
</feature>
<evidence type="ECO:0000256" key="3">
    <source>
        <dbReference type="ARBA" id="ARBA00022481"/>
    </source>
</evidence>
<dbReference type="Gene3D" id="1.10.287.950">
    <property type="entry name" value="Methyl-accepting chemotaxis protein"/>
    <property type="match status" value="1"/>
</dbReference>
<evidence type="ECO:0000259" key="10">
    <source>
        <dbReference type="PROSITE" id="PS50111"/>
    </source>
</evidence>
<dbReference type="SMART" id="SM00304">
    <property type="entry name" value="HAMP"/>
    <property type="match status" value="1"/>
</dbReference>
<organism evidence="12 13">
    <name type="scientific">Ramlibacter agri</name>
    <dbReference type="NCBI Taxonomy" id="2728837"/>
    <lineage>
        <taxon>Bacteria</taxon>
        <taxon>Pseudomonadati</taxon>
        <taxon>Pseudomonadota</taxon>
        <taxon>Betaproteobacteria</taxon>
        <taxon>Burkholderiales</taxon>
        <taxon>Comamonadaceae</taxon>
        <taxon>Ramlibacter</taxon>
    </lineage>
</organism>
<protein>
    <submittedName>
        <fullName evidence="12">HAMP domain-containing protein</fullName>
    </submittedName>
</protein>
<sequence length="513" mass="53772">MAATLPALPFPESNSPRIAPRASLRLRLAFALGGLGALLFAIVLAAWLLPAEAALPTIGVLALVALAWCAAIAAWLWLRFARPLDHALAAARRLGAGDLTGEVAVQGAGEFRPLLAALREVHERLFGVVSQVRTGTTSVASTSSQINRDNDALAQRTDAQSTFLQATAASIEQLAAAVHHNAESAQQADALVASASVRAAEGGAVMQEVVRTMGSIRDGSRSIVDIIAVIDGIAFQTNILALNAAVEAARAGEQGRGFAVVASEVRSLAQRSAAAAREVKALIDASVAQVDAGGVLVDKAGKAMDEIVASVQQVAGRIGQISAGSREQSEGLASVNESVAKIDHATQANATLVKLAARTAVTLNEQGVALLKSVAVFDLGAREHGNAQEAMDLVRGGHEHLRSQGQQALVDDVNLLGQGRFVDRDLYLMLIRVDDQNFVAHGNNPRVLGLGRQSKDVDGKAFVQDMVRLACSKAEGGWVDYKWAHPVTNEILTKSSFVQRAGDVVIACGIYKD</sequence>
<dbReference type="Gene3D" id="3.30.450.20">
    <property type="entry name" value="PAS domain"/>
    <property type="match status" value="1"/>
</dbReference>
<dbReference type="GO" id="GO:0005886">
    <property type="term" value="C:plasma membrane"/>
    <property type="evidence" value="ECO:0007669"/>
    <property type="project" value="UniProtKB-SubCell"/>
</dbReference>
<evidence type="ECO:0000256" key="5">
    <source>
        <dbReference type="ARBA" id="ARBA00022989"/>
    </source>
</evidence>
<dbReference type="InterPro" id="IPR051310">
    <property type="entry name" value="MCP_chemotaxis"/>
</dbReference>
<keyword evidence="5 9" id="KW-1133">Transmembrane helix</keyword>
<reference evidence="12 13" key="1">
    <citation type="submission" date="2020-04" db="EMBL/GenBank/DDBJ databases">
        <title>Ramlibacter sp. G-1-2-2 isolated from soil.</title>
        <authorList>
            <person name="Dahal R.H."/>
        </authorList>
    </citation>
    <scope>NUCLEOTIDE SEQUENCE [LARGE SCALE GENOMIC DNA]</scope>
    <source>
        <strain evidence="12 13">G-1-2-2</strain>
    </source>
</reference>
<dbReference type="FunFam" id="1.10.287.950:FF:000001">
    <property type="entry name" value="Methyl-accepting chemotaxis sensory transducer"/>
    <property type="match status" value="1"/>
</dbReference>
<evidence type="ECO:0000259" key="11">
    <source>
        <dbReference type="PROSITE" id="PS50885"/>
    </source>
</evidence>
<evidence type="ECO:0000313" key="13">
    <source>
        <dbReference type="Proteomes" id="UP000541185"/>
    </source>
</evidence>
<name>A0A848HFB5_9BURK</name>
<evidence type="ECO:0000256" key="7">
    <source>
        <dbReference type="ARBA" id="ARBA00029447"/>
    </source>
</evidence>
<evidence type="ECO:0000313" key="12">
    <source>
        <dbReference type="EMBL" id="NML47223.1"/>
    </source>
</evidence>
<dbReference type="PANTHER" id="PTHR43531:SF14">
    <property type="entry name" value="METHYL-ACCEPTING CHEMOTAXIS PROTEIN I-RELATED"/>
    <property type="match status" value="1"/>
</dbReference>
<evidence type="ECO:0000256" key="1">
    <source>
        <dbReference type="ARBA" id="ARBA00004651"/>
    </source>
</evidence>
<dbReference type="EMBL" id="JABBFX010000003">
    <property type="protein sequence ID" value="NML47223.1"/>
    <property type="molecule type" value="Genomic_DNA"/>
</dbReference>
<keyword evidence="6 9" id="KW-0472">Membrane</keyword>
<dbReference type="PANTHER" id="PTHR43531">
    <property type="entry name" value="PROTEIN ICFG"/>
    <property type="match status" value="1"/>
</dbReference>
<feature type="domain" description="HAMP" evidence="11">
    <location>
        <begin position="78"/>
        <end position="130"/>
    </location>
</feature>
<keyword evidence="13" id="KW-1185">Reference proteome</keyword>
<proteinExistence type="inferred from homology"/>
<feature type="transmembrane region" description="Helical" evidence="9">
    <location>
        <begin position="55"/>
        <end position="78"/>
    </location>
</feature>
<dbReference type="SUPFAM" id="SSF58104">
    <property type="entry name" value="Methyl-accepting chemotaxis protein (MCP) signaling domain"/>
    <property type="match status" value="1"/>
</dbReference>